<dbReference type="AlphaFoldDB" id="A0A834M1F4"/>
<feature type="compositionally biased region" description="Basic and acidic residues" evidence="1">
    <location>
        <begin position="49"/>
        <end position="59"/>
    </location>
</feature>
<sequence length="70" mass="7992">MIHQAWSGLAPRIAALNGQFIFRKILVTGRFELRIANLASARFAFSSPPDRRAARRPERVLTPQRRCPFS</sequence>
<evidence type="ECO:0000256" key="1">
    <source>
        <dbReference type="SAM" id="MobiDB-lite"/>
    </source>
</evidence>
<accession>A0A834M1F4</accession>
<keyword evidence="3" id="KW-1185">Reference proteome</keyword>
<gene>
    <name evidence="2" type="ORF">GWI33_018476</name>
</gene>
<dbReference type="EMBL" id="JAACXV010014326">
    <property type="protein sequence ID" value="KAF7268391.1"/>
    <property type="molecule type" value="Genomic_DNA"/>
</dbReference>
<name>A0A834M1F4_RHYFE</name>
<proteinExistence type="predicted"/>
<evidence type="ECO:0000313" key="2">
    <source>
        <dbReference type="EMBL" id="KAF7268391.1"/>
    </source>
</evidence>
<comment type="caution">
    <text evidence="2">The sequence shown here is derived from an EMBL/GenBank/DDBJ whole genome shotgun (WGS) entry which is preliminary data.</text>
</comment>
<evidence type="ECO:0000313" key="3">
    <source>
        <dbReference type="Proteomes" id="UP000625711"/>
    </source>
</evidence>
<organism evidence="2 3">
    <name type="scientific">Rhynchophorus ferrugineus</name>
    <name type="common">Red palm weevil</name>
    <name type="synonym">Curculio ferrugineus</name>
    <dbReference type="NCBI Taxonomy" id="354439"/>
    <lineage>
        <taxon>Eukaryota</taxon>
        <taxon>Metazoa</taxon>
        <taxon>Ecdysozoa</taxon>
        <taxon>Arthropoda</taxon>
        <taxon>Hexapoda</taxon>
        <taxon>Insecta</taxon>
        <taxon>Pterygota</taxon>
        <taxon>Neoptera</taxon>
        <taxon>Endopterygota</taxon>
        <taxon>Coleoptera</taxon>
        <taxon>Polyphaga</taxon>
        <taxon>Cucujiformia</taxon>
        <taxon>Curculionidae</taxon>
        <taxon>Dryophthorinae</taxon>
        <taxon>Rhynchophorus</taxon>
    </lineage>
</organism>
<reference evidence="2" key="1">
    <citation type="submission" date="2020-08" db="EMBL/GenBank/DDBJ databases">
        <title>Genome sequencing and assembly of the red palm weevil Rhynchophorus ferrugineus.</title>
        <authorList>
            <person name="Dias G.B."/>
            <person name="Bergman C.M."/>
            <person name="Manee M."/>
        </authorList>
    </citation>
    <scope>NUCLEOTIDE SEQUENCE</scope>
    <source>
        <strain evidence="2">AA-2017</strain>
        <tissue evidence="2">Whole larva</tissue>
    </source>
</reference>
<protein>
    <submittedName>
        <fullName evidence="2">Uncharacterized protein</fullName>
    </submittedName>
</protein>
<dbReference type="Proteomes" id="UP000625711">
    <property type="component" value="Unassembled WGS sequence"/>
</dbReference>
<feature type="region of interest" description="Disordered" evidence="1">
    <location>
        <begin position="48"/>
        <end position="70"/>
    </location>
</feature>